<dbReference type="AlphaFoldDB" id="A0AAN8RWS4"/>
<proteinExistence type="predicted"/>
<name>A0AAN8RWS4_POLSC</name>
<sequence length="88" mass="10193">MKRWRGSEKRKQFDKGGKGLRRGVRGDYEDDRSKKGTKKKKKKKKKIVDKSNEKTIKLSPTGADSMNRTFPSSAQHKTVFLFTTRKTC</sequence>
<evidence type="ECO:0000313" key="2">
    <source>
        <dbReference type="EMBL" id="KAK6629273.1"/>
    </source>
</evidence>
<evidence type="ECO:0000313" key="3">
    <source>
        <dbReference type="Proteomes" id="UP001372834"/>
    </source>
</evidence>
<feature type="compositionally biased region" description="Basic and acidic residues" evidence="1">
    <location>
        <begin position="1"/>
        <end position="17"/>
    </location>
</feature>
<evidence type="ECO:0000256" key="1">
    <source>
        <dbReference type="SAM" id="MobiDB-lite"/>
    </source>
</evidence>
<protein>
    <submittedName>
        <fullName evidence="2">Uncharacterized protein</fullName>
    </submittedName>
</protein>
<comment type="caution">
    <text evidence="2">The sequence shown here is derived from an EMBL/GenBank/DDBJ whole genome shotgun (WGS) entry which is preliminary data.</text>
</comment>
<organism evidence="2 3">
    <name type="scientific">Polyplax serrata</name>
    <name type="common">Common mouse louse</name>
    <dbReference type="NCBI Taxonomy" id="468196"/>
    <lineage>
        <taxon>Eukaryota</taxon>
        <taxon>Metazoa</taxon>
        <taxon>Ecdysozoa</taxon>
        <taxon>Arthropoda</taxon>
        <taxon>Hexapoda</taxon>
        <taxon>Insecta</taxon>
        <taxon>Pterygota</taxon>
        <taxon>Neoptera</taxon>
        <taxon>Paraneoptera</taxon>
        <taxon>Psocodea</taxon>
        <taxon>Troctomorpha</taxon>
        <taxon>Phthiraptera</taxon>
        <taxon>Anoplura</taxon>
        <taxon>Polyplacidae</taxon>
        <taxon>Polyplax</taxon>
    </lineage>
</organism>
<dbReference type="EMBL" id="JAWJWE010000036">
    <property type="protein sequence ID" value="KAK6629273.1"/>
    <property type="molecule type" value="Genomic_DNA"/>
</dbReference>
<feature type="compositionally biased region" description="Basic and acidic residues" evidence="1">
    <location>
        <begin position="24"/>
        <end position="34"/>
    </location>
</feature>
<accession>A0AAN8RWS4</accession>
<dbReference type="Proteomes" id="UP001372834">
    <property type="component" value="Unassembled WGS sequence"/>
</dbReference>
<feature type="region of interest" description="Disordered" evidence="1">
    <location>
        <begin position="1"/>
        <end position="70"/>
    </location>
</feature>
<reference evidence="2 3" key="1">
    <citation type="submission" date="2023-10" db="EMBL/GenBank/DDBJ databases">
        <title>Genomes of two closely related lineages of the louse Polyplax serrata with different host specificities.</title>
        <authorList>
            <person name="Martinu J."/>
            <person name="Tarabai H."/>
            <person name="Stefka J."/>
            <person name="Hypsa V."/>
        </authorList>
    </citation>
    <scope>NUCLEOTIDE SEQUENCE [LARGE SCALE GENOMIC DNA]</scope>
    <source>
        <strain evidence="2">HR10_N</strain>
    </source>
</reference>
<feature type="compositionally biased region" description="Basic residues" evidence="1">
    <location>
        <begin position="35"/>
        <end position="47"/>
    </location>
</feature>
<gene>
    <name evidence="2" type="ORF">RUM43_003090</name>
</gene>